<dbReference type="OrthoDB" id="1903376at2"/>
<dbReference type="AlphaFoldDB" id="A0A553ZZ58"/>
<organism evidence="2 3">
    <name type="scientific">Alkalicoccobacillus porphyridii</name>
    <dbReference type="NCBI Taxonomy" id="2597270"/>
    <lineage>
        <taxon>Bacteria</taxon>
        <taxon>Bacillati</taxon>
        <taxon>Bacillota</taxon>
        <taxon>Bacilli</taxon>
        <taxon>Bacillales</taxon>
        <taxon>Bacillaceae</taxon>
        <taxon>Alkalicoccobacillus</taxon>
    </lineage>
</organism>
<keyword evidence="1" id="KW-1133">Transmembrane helix</keyword>
<protein>
    <submittedName>
        <fullName evidence="2">DUF1189 domain-containing protein</fullName>
    </submittedName>
</protein>
<name>A0A553ZZ58_9BACI</name>
<feature type="transmembrane region" description="Helical" evidence="1">
    <location>
        <begin position="28"/>
        <end position="52"/>
    </location>
</feature>
<keyword evidence="1" id="KW-0472">Membrane</keyword>
<feature type="transmembrane region" description="Helical" evidence="1">
    <location>
        <begin position="201"/>
        <end position="222"/>
    </location>
</feature>
<comment type="caution">
    <text evidence="2">The sequence shown here is derived from an EMBL/GenBank/DDBJ whole genome shotgun (WGS) entry which is preliminary data.</text>
</comment>
<dbReference type="RefSeq" id="WP_143848621.1">
    <property type="nucleotide sequence ID" value="NZ_VLXZ01000005.1"/>
</dbReference>
<dbReference type="InterPro" id="IPR009574">
    <property type="entry name" value="DUF1189"/>
</dbReference>
<dbReference type="Pfam" id="PF06691">
    <property type="entry name" value="DUF1189"/>
    <property type="match status" value="1"/>
</dbReference>
<proteinExistence type="predicted"/>
<keyword evidence="3" id="KW-1185">Reference proteome</keyword>
<feature type="transmembrane region" description="Helical" evidence="1">
    <location>
        <begin position="228"/>
        <end position="246"/>
    </location>
</feature>
<gene>
    <name evidence="2" type="ORF">FN960_10290</name>
</gene>
<feature type="transmembrane region" description="Helical" evidence="1">
    <location>
        <begin position="158"/>
        <end position="189"/>
    </location>
</feature>
<evidence type="ECO:0000313" key="2">
    <source>
        <dbReference type="EMBL" id="TSB46727.1"/>
    </source>
</evidence>
<dbReference type="Proteomes" id="UP000318521">
    <property type="component" value="Unassembled WGS sequence"/>
</dbReference>
<keyword evidence="1" id="KW-0812">Transmembrane</keyword>
<dbReference type="EMBL" id="VLXZ01000005">
    <property type="protein sequence ID" value="TSB46727.1"/>
    <property type="molecule type" value="Genomic_DNA"/>
</dbReference>
<reference evidence="2 3" key="1">
    <citation type="submission" date="2019-07" db="EMBL/GenBank/DDBJ databases">
        <authorList>
            <person name="Park Y.J."/>
            <person name="Jeong S.E."/>
            <person name="Jung H.S."/>
        </authorList>
    </citation>
    <scope>NUCLEOTIDE SEQUENCE [LARGE SCALE GENOMIC DNA]</scope>
    <source>
        <strain evidence="3">P16(2019)</strain>
    </source>
</reference>
<evidence type="ECO:0000256" key="1">
    <source>
        <dbReference type="SAM" id="Phobius"/>
    </source>
</evidence>
<sequence length="256" mass="29520">MNFFSWFRKCFYHRQTVLASRFRPTIHVLGHVCFTVILALLPFCIVLSSSIWSGFSLLHNSLEHPEVSFSIHDDQLVHPLNSLPLSVDTGSLQVIVDPNEEYSLSESQDEVLLLHQETARLILPNFKQELPYSVLGQEPLTKEDIISQIEGVQSFLPILLSIMTLIIIVIVIASAFIGSSLLTIVALPFYRKKKNIQFIHLWKISVHTLPLPLILYAWMVTWLNELSITWFFLPYIGFYGYMLFLLSRKKKSRKTN</sequence>
<accession>A0A553ZZ58</accession>
<evidence type="ECO:0000313" key="3">
    <source>
        <dbReference type="Proteomes" id="UP000318521"/>
    </source>
</evidence>